<organism evidence="1 2">
    <name type="scientific">Araneus ventricosus</name>
    <name type="common">Orbweaver spider</name>
    <name type="synonym">Epeira ventricosa</name>
    <dbReference type="NCBI Taxonomy" id="182803"/>
    <lineage>
        <taxon>Eukaryota</taxon>
        <taxon>Metazoa</taxon>
        <taxon>Ecdysozoa</taxon>
        <taxon>Arthropoda</taxon>
        <taxon>Chelicerata</taxon>
        <taxon>Arachnida</taxon>
        <taxon>Araneae</taxon>
        <taxon>Araneomorphae</taxon>
        <taxon>Entelegynae</taxon>
        <taxon>Araneoidea</taxon>
        <taxon>Araneidae</taxon>
        <taxon>Araneus</taxon>
    </lineage>
</organism>
<name>A0A4Y2L0N5_ARAVE</name>
<dbReference type="OrthoDB" id="8308201at2759"/>
<evidence type="ECO:0000313" key="2">
    <source>
        <dbReference type="Proteomes" id="UP000499080"/>
    </source>
</evidence>
<proteinExistence type="predicted"/>
<gene>
    <name evidence="1" type="ORF">AVEN_8008_1</name>
</gene>
<dbReference type="EMBL" id="BGPR01005156">
    <property type="protein sequence ID" value="GBN07407.1"/>
    <property type="molecule type" value="Genomic_DNA"/>
</dbReference>
<protein>
    <submittedName>
        <fullName evidence="1">Uncharacterized protein</fullName>
    </submittedName>
</protein>
<keyword evidence="2" id="KW-1185">Reference proteome</keyword>
<comment type="caution">
    <text evidence="1">The sequence shown here is derived from an EMBL/GenBank/DDBJ whole genome shotgun (WGS) entry which is preliminary data.</text>
</comment>
<sequence>MDKKSSWSSARRFTGLLMRLGFSSKHCQTKLQFSKEKHSMEEKKVKMDDEEEVDVPEEYNITVAQAKDAIHILRRVMECSENVEKEDFAAIFRIENLVEKQFEKRCLQVTVLDFLKKF</sequence>
<dbReference type="Proteomes" id="UP000499080">
    <property type="component" value="Unassembled WGS sequence"/>
</dbReference>
<reference evidence="1 2" key="1">
    <citation type="journal article" date="2019" name="Sci. Rep.">
        <title>Orb-weaving spider Araneus ventricosus genome elucidates the spidroin gene catalogue.</title>
        <authorList>
            <person name="Kono N."/>
            <person name="Nakamura H."/>
            <person name="Ohtoshi R."/>
            <person name="Moran D.A.P."/>
            <person name="Shinohara A."/>
            <person name="Yoshida Y."/>
            <person name="Fujiwara M."/>
            <person name="Mori M."/>
            <person name="Tomita M."/>
            <person name="Arakawa K."/>
        </authorList>
    </citation>
    <scope>NUCLEOTIDE SEQUENCE [LARGE SCALE GENOMIC DNA]</scope>
</reference>
<evidence type="ECO:0000313" key="1">
    <source>
        <dbReference type="EMBL" id="GBN07407.1"/>
    </source>
</evidence>
<dbReference type="AlphaFoldDB" id="A0A4Y2L0N5"/>
<accession>A0A4Y2L0N5</accession>